<reference evidence="4 5" key="1">
    <citation type="submission" date="2017-05" db="EMBL/GenBank/DDBJ databases">
        <authorList>
            <person name="Varghese N."/>
            <person name="Submissions S."/>
        </authorList>
    </citation>
    <scope>NUCLEOTIDE SEQUENCE [LARGE SCALE GENOMIC DNA]</scope>
    <source>
        <strain evidence="4 5">DSM 19036</strain>
    </source>
</reference>
<comment type="similarity">
    <text evidence="1">Belongs to the glycosyltransferase 2 family.</text>
</comment>
<gene>
    <name evidence="4" type="ORF">SAMN06265348_1181</name>
</gene>
<sequence>MEKKKEIDIIILSYAHNKQLKDITDNCISSLLNSEDPTKIKFNIILVESEISLKPYQYDGTATIYPDVEFGYNRYMNLGIDLTSSPHICICNNDLIFHNGWASSMLNAFEKYKLESGSPACSLYHPQAGYVLDGSVHVGYRVRAEVAGWCLFFKRSILQKMGKLDENFRFWCADNDYGNILWFLQLKHALVTSSVVDHLESKTLLSQPLDKQQELTYGEIAYWEKKWNYRMGVGWVISD</sequence>
<evidence type="ECO:0000313" key="4">
    <source>
        <dbReference type="EMBL" id="SMO98850.1"/>
    </source>
</evidence>
<dbReference type="Gene3D" id="3.90.550.10">
    <property type="entry name" value="Spore Coat Polysaccharide Biosynthesis Protein SpsA, Chain A"/>
    <property type="match status" value="1"/>
</dbReference>
<name>A0A521FTI9_9SPHI</name>
<dbReference type="PANTHER" id="PTHR43179">
    <property type="entry name" value="RHAMNOSYLTRANSFERASE WBBL"/>
    <property type="match status" value="1"/>
</dbReference>
<protein>
    <submittedName>
        <fullName evidence="4">Glycosyltransferase, GT2 family</fullName>
    </submittedName>
</protein>
<keyword evidence="5" id="KW-1185">Reference proteome</keyword>
<dbReference type="RefSeq" id="WP_142531129.1">
    <property type="nucleotide sequence ID" value="NZ_CBCSJO010000019.1"/>
</dbReference>
<dbReference type="Proteomes" id="UP000320300">
    <property type="component" value="Unassembled WGS sequence"/>
</dbReference>
<dbReference type="PANTHER" id="PTHR43179:SF12">
    <property type="entry name" value="GALACTOFURANOSYLTRANSFERASE GLFT2"/>
    <property type="match status" value="1"/>
</dbReference>
<evidence type="ECO:0000256" key="2">
    <source>
        <dbReference type="ARBA" id="ARBA00022676"/>
    </source>
</evidence>
<evidence type="ECO:0000313" key="5">
    <source>
        <dbReference type="Proteomes" id="UP000320300"/>
    </source>
</evidence>
<keyword evidence="3 4" id="KW-0808">Transferase</keyword>
<dbReference type="SUPFAM" id="SSF53448">
    <property type="entry name" value="Nucleotide-diphospho-sugar transferases"/>
    <property type="match status" value="1"/>
</dbReference>
<dbReference type="InterPro" id="IPR029044">
    <property type="entry name" value="Nucleotide-diphossugar_trans"/>
</dbReference>
<proteinExistence type="inferred from homology"/>
<dbReference type="AlphaFoldDB" id="A0A521FTI9"/>
<accession>A0A521FTI9</accession>
<evidence type="ECO:0000256" key="3">
    <source>
        <dbReference type="ARBA" id="ARBA00022679"/>
    </source>
</evidence>
<dbReference type="GO" id="GO:0016757">
    <property type="term" value="F:glycosyltransferase activity"/>
    <property type="evidence" value="ECO:0007669"/>
    <property type="project" value="UniProtKB-KW"/>
</dbReference>
<dbReference type="OrthoDB" id="6836202at2"/>
<organism evidence="4 5">
    <name type="scientific">Pedobacter westerhofensis</name>
    <dbReference type="NCBI Taxonomy" id="425512"/>
    <lineage>
        <taxon>Bacteria</taxon>
        <taxon>Pseudomonadati</taxon>
        <taxon>Bacteroidota</taxon>
        <taxon>Sphingobacteriia</taxon>
        <taxon>Sphingobacteriales</taxon>
        <taxon>Sphingobacteriaceae</taxon>
        <taxon>Pedobacter</taxon>
    </lineage>
</organism>
<keyword evidence="2" id="KW-0328">Glycosyltransferase</keyword>
<evidence type="ECO:0000256" key="1">
    <source>
        <dbReference type="ARBA" id="ARBA00006739"/>
    </source>
</evidence>
<dbReference type="EMBL" id="FXTN01000018">
    <property type="protein sequence ID" value="SMO98850.1"/>
    <property type="molecule type" value="Genomic_DNA"/>
</dbReference>